<dbReference type="Proteomes" id="UP000321400">
    <property type="component" value="Unassembled WGS sequence"/>
</dbReference>
<dbReference type="InterPro" id="IPR043519">
    <property type="entry name" value="NT_sf"/>
</dbReference>
<dbReference type="InterPro" id="IPR054515">
    <property type="entry name" value="YgxA-like_substrate-bd"/>
</dbReference>
<evidence type="ECO:0008006" key="6">
    <source>
        <dbReference type="Google" id="ProtNLM"/>
    </source>
</evidence>
<dbReference type="Pfam" id="PF14540">
    <property type="entry name" value="NTF-like"/>
    <property type="match status" value="1"/>
</dbReference>
<organism evidence="4 5">
    <name type="scientific">Halolactibacillus alkaliphilus</name>
    <dbReference type="NCBI Taxonomy" id="442899"/>
    <lineage>
        <taxon>Bacteria</taxon>
        <taxon>Bacillati</taxon>
        <taxon>Bacillota</taxon>
        <taxon>Bacilli</taxon>
        <taxon>Bacillales</taxon>
        <taxon>Bacillaceae</taxon>
        <taxon>Halolactibacillus</taxon>
    </lineage>
</organism>
<evidence type="ECO:0000313" key="5">
    <source>
        <dbReference type="Proteomes" id="UP000321400"/>
    </source>
</evidence>
<reference evidence="4 5" key="1">
    <citation type="submission" date="2019-07" db="EMBL/GenBank/DDBJ databases">
        <title>Whole genome shotgun sequence of Halolactibacillus alkaliphilus NBRC 103919.</title>
        <authorList>
            <person name="Hosoyama A."/>
            <person name="Uohara A."/>
            <person name="Ohji S."/>
            <person name="Ichikawa N."/>
        </authorList>
    </citation>
    <scope>NUCLEOTIDE SEQUENCE [LARGE SCALE GENOMIC DNA]</scope>
    <source>
        <strain evidence="4 5">NBRC 103919</strain>
    </source>
</reference>
<dbReference type="InterPro" id="IPR036388">
    <property type="entry name" value="WH-like_DNA-bd_sf"/>
</dbReference>
<dbReference type="Gene3D" id="1.10.10.10">
    <property type="entry name" value="Winged helix-like DNA-binding domain superfamily/Winged helix DNA-binding domain"/>
    <property type="match status" value="1"/>
</dbReference>
<accession>A0A511X4W6</accession>
<name>A0A511X4W6_9BACI</name>
<dbReference type="Pfam" id="PF18576">
    <property type="entry name" value="HTH_52"/>
    <property type="match status" value="1"/>
</dbReference>
<sequence>MFGELRSLYQEYTSHQETLSVVQVDKKNNQSPETDGFDCILLIVKRGNEKMWQVKHYQIADKIIALHIVSDQQLIDWIEFSTYRRIIQWVNEGKVLFDRNEYLSTFKQELDRFPTEQRELKLTQEYAKSIRTFKEAVQLYERQEALDCFNKVLRTLHSIGRLSVIEEGFYPELTGWQQIKRLDAGTYKLYEELVTSDEPVKERVELMLLAMDFTISNKITIGSRHLFNIMGGDVWKISELKEKIKVFDYHLDLTILIQYLVEKKYIVIKGEETKNSNIIHRYYQVNSLIVNK</sequence>
<proteinExistence type="predicted"/>
<dbReference type="InterPro" id="IPR029348">
    <property type="entry name" value="NTF-like"/>
</dbReference>
<dbReference type="InterPro" id="IPR041143">
    <property type="entry name" value="YgxA_HTH"/>
</dbReference>
<dbReference type="Pfam" id="PF22339">
    <property type="entry name" value="YgxA-like_sub_bind"/>
    <property type="match status" value="1"/>
</dbReference>
<dbReference type="Gene3D" id="1.20.120.330">
    <property type="entry name" value="Nucleotidyltransferases domain 2"/>
    <property type="match status" value="1"/>
</dbReference>
<dbReference type="STRING" id="442899.SAMN05720591_14713"/>
<protein>
    <recommendedName>
        <fullName evidence="6">Nucleotidyltransferase-like domain-containing protein</fullName>
    </recommendedName>
</protein>
<comment type="caution">
    <text evidence="4">The sequence shown here is derived from an EMBL/GenBank/DDBJ whole genome shotgun (WGS) entry which is preliminary data.</text>
</comment>
<keyword evidence="5" id="KW-1185">Reference proteome</keyword>
<feature type="domain" description="YgxA-like helix-turn-helix" evidence="2">
    <location>
        <begin position="224"/>
        <end position="285"/>
    </location>
</feature>
<feature type="domain" description="YgxA-like substrate binding" evidence="3">
    <location>
        <begin position="120"/>
        <end position="218"/>
    </location>
</feature>
<evidence type="ECO:0000259" key="3">
    <source>
        <dbReference type="Pfam" id="PF22339"/>
    </source>
</evidence>
<gene>
    <name evidence="4" type="primary">ygxA</name>
    <name evidence="4" type="ORF">HAL01_24480</name>
</gene>
<dbReference type="EMBL" id="BJYE01000052">
    <property type="protein sequence ID" value="GEN57984.1"/>
    <property type="molecule type" value="Genomic_DNA"/>
</dbReference>
<dbReference type="RefSeq" id="WP_089803625.1">
    <property type="nucleotide sequence ID" value="NZ_BJYE01000052.1"/>
</dbReference>
<evidence type="ECO:0000259" key="1">
    <source>
        <dbReference type="Pfam" id="PF14540"/>
    </source>
</evidence>
<dbReference type="AlphaFoldDB" id="A0A511X4W6"/>
<feature type="domain" description="Nucleotidyltransferase-like" evidence="1">
    <location>
        <begin position="5"/>
        <end position="118"/>
    </location>
</feature>
<evidence type="ECO:0000259" key="2">
    <source>
        <dbReference type="Pfam" id="PF18576"/>
    </source>
</evidence>
<dbReference type="Gene3D" id="3.30.460.10">
    <property type="entry name" value="Beta Polymerase, domain 2"/>
    <property type="match status" value="1"/>
</dbReference>
<evidence type="ECO:0000313" key="4">
    <source>
        <dbReference type="EMBL" id="GEN57984.1"/>
    </source>
</evidence>
<dbReference type="OrthoDB" id="2350973at2"/>